<dbReference type="Proteomes" id="UP000182826">
    <property type="component" value="Unassembled WGS sequence"/>
</dbReference>
<feature type="transmembrane region" description="Helical" evidence="1">
    <location>
        <begin position="12"/>
        <end position="33"/>
    </location>
</feature>
<reference evidence="2 3" key="1">
    <citation type="submission" date="2016-10" db="EMBL/GenBank/DDBJ databases">
        <title>Draft Genome Sequence of Rhizobacteria Flavobacterium johnsoniae CI04.</title>
        <authorList>
            <person name="Bravo J.I."/>
            <person name="Lozano G.L."/>
            <person name="Handelsman J."/>
        </authorList>
    </citation>
    <scope>NUCLEOTIDE SEQUENCE [LARGE SCALE GENOMIC DNA]</scope>
    <source>
        <strain evidence="2 3">CI04</strain>
    </source>
</reference>
<dbReference type="EMBL" id="MLFK01000006">
    <property type="protein sequence ID" value="OIV41927.1"/>
    <property type="molecule type" value="Genomic_DNA"/>
</dbReference>
<proteinExistence type="predicted"/>
<evidence type="ECO:0000313" key="3">
    <source>
        <dbReference type="Proteomes" id="UP000182826"/>
    </source>
</evidence>
<accession>A0A1J7BT87</accession>
<sequence length="162" mass="18512">MESKNNIQKQAVSAGIFVSTFYSVIIFSQHSFVSLLTQICDFGRIWNPIFWKILFPVFIIFLFGKASKKLNLLLNQTTYFKTCLKFSMEISSKIIVFLFTIYIGGLLVNGINSALHGQIQSQIVFSLIIILVLTFLLMIFTFISSLIIIKLNQNTQNLNQIK</sequence>
<gene>
    <name evidence="2" type="ORF">BKM63_09710</name>
</gene>
<name>A0A1J7BT87_FLAJO</name>
<keyword evidence="1" id="KW-1133">Transmembrane helix</keyword>
<evidence type="ECO:0000256" key="1">
    <source>
        <dbReference type="SAM" id="Phobius"/>
    </source>
</evidence>
<protein>
    <submittedName>
        <fullName evidence="2">Uncharacterized protein</fullName>
    </submittedName>
</protein>
<dbReference type="AlphaFoldDB" id="A0A1J7BT87"/>
<comment type="caution">
    <text evidence="2">The sequence shown here is derived from an EMBL/GenBank/DDBJ whole genome shotgun (WGS) entry which is preliminary data.</text>
</comment>
<keyword evidence="1" id="KW-0472">Membrane</keyword>
<keyword evidence="1" id="KW-0812">Transmembrane</keyword>
<feature type="transmembrane region" description="Helical" evidence="1">
    <location>
        <begin position="94"/>
        <end position="111"/>
    </location>
</feature>
<keyword evidence="3" id="KW-1185">Reference proteome</keyword>
<organism evidence="2 3">
    <name type="scientific">Flavobacterium johnsoniae</name>
    <name type="common">Cytophaga johnsonae</name>
    <dbReference type="NCBI Taxonomy" id="986"/>
    <lineage>
        <taxon>Bacteria</taxon>
        <taxon>Pseudomonadati</taxon>
        <taxon>Bacteroidota</taxon>
        <taxon>Flavobacteriia</taxon>
        <taxon>Flavobacteriales</taxon>
        <taxon>Flavobacteriaceae</taxon>
        <taxon>Flavobacterium</taxon>
    </lineage>
</organism>
<feature type="transmembrane region" description="Helical" evidence="1">
    <location>
        <begin position="123"/>
        <end position="149"/>
    </location>
</feature>
<evidence type="ECO:0000313" key="2">
    <source>
        <dbReference type="EMBL" id="OIV41927.1"/>
    </source>
</evidence>
<feature type="transmembrane region" description="Helical" evidence="1">
    <location>
        <begin position="45"/>
        <end position="64"/>
    </location>
</feature>